<keyword evidence="3 11" id="KW-0489">Methyltransferase</keyword>
<evidence type="ECO:0000256" key="7">
    <source>
        <dbReference type="ARBA" id="ARBA00023285"/>
    </source>
</evidence>
<dbReference type="SUPFAM" id="SSF52242">
    <property type="entry name" value="Cobalamin (vitamin B12)-binding domain"/>
    <property type="match status" value="1"/>
</dbReference>
<dbReference type="PROSITE" id="PS50972">
    <property type="entry name" value="PTERIN_BINDING"/>
    <property type="match status" value="1"/>
</dbReference>
<dbReference type="Pfam" id="PF02607">
    <property type="entry name" value="B12-binding_2"/>
    <property type="match status" value="1"/>
</dbReference>
<evidence type="ECO:0000256" key="6">
    <source>
        <dbReference type="ARBA" id="ARBA00022723"/>
    </source>
</evidence>
<protein>
    <submittedName>
        <fullName evidence="11">Methionine synthase</fullName>
        <ecNumber evidence="11">2.1.1.13</ecNumber>
    </submittedName>
</protein>
<dbReference type="PROSITE" id="PS51337">
    <property type="entry name" value="B12_BINDING_NTER"/>
    <property type="match status" value="1"/>
</dbReference>
<dbReference type="InterPro" id="IPR038071">
    <property type="entry name" value="UROD/MetE-like_sf"/>
</dbReference>
<feature type="domain" description="Pterin-binding" evidence="8">
    <location>
        <begin position="1"/>
        <end position="246"/>
    </location>
</feature>
<comment type="similarity">
    <text evidence="2">Belongs to the methylamine corrinoid protein family.</text>
</comment>
<dbReference type="CDD" id="cd02070">
    <property type="entry name" value="corrinoid_protein_B12-BD"/>
    <property type="match status" value="1"/>
</dbReference>
<dbReference type="SUPFAM" id="SSF47644">
    <property type="entry name" value="Methionine synthase domain"/>
    <property type="match status" value="1"/>
</dbReference>
<comment type="similarity">
    <text evidence="1">Belongs to the vitamin-B12 dependent methionine synthase family.</text>
</comment>
<dbReference type="GO" id="GO:0032259">
    <property type="term" value="P:methylation"/>
    <property type="evidence" value="ECO:0007669"/>
    <property type="project" value="UniProtKB-KW"/>
</dbReference>
<dbReference type="PANTHER" id="PTHR45833">
    <property type="entry name" value="METHIONINE SYNTHASE"/>
    <property type="match status" value="1"/>
</dbReference>
<dbReference type="Gene3D" id="3.20.20.20">
    <property type="entry name" value="Dihydropteroate synthase-like"/>
    <property type="match status" value="1"/>
</dbReference>
<sequence>MIIIGEKLNGSIPAVAKAIASRDAQLIKERAKLQADAGADFLDVCASVEEEEEIETLRWMIEQVQEVTDTPICVDSPSAKSCIGALPFCKRPGLLNSVSLEGDKIDTIFPLIADTNWECVALLCDNEGIPDSVERRMKVFHGIMEKAREYGIDPSRLHIDPLVVTLSTDETALQVFAKCCRLIKEEYPDIHITSGLSNISYGLPVRKNINQAFMVLAMNAGMDSAIVDPTNKNMIGMIYATTALLGKDEFCLNYIKEFQEKKETGVDINELTKDMIPEMKDVFLATQHGKNKEIGSLVQSALAAGCDPVDVLNDGMIGAMAVVGDHFKKEIIFVPQMLSAARAMKEGVEVLKPHLATGGAGSAGKMILGTVAGDLHDIGKNLVGMMIESAGFEVIDLGVDVPIEVFIKEIEEHPDVTIVGLSALLTTTMPSLRNTVAALNNAPFRSRIKIMVGGAPISQAFADEIGADAYTADAAEAADKAKELAKAGTGSVPVSRTAVIKSIAGEDGSVTAGAERVEAERFKTESVGAESVGAESVGAERVEAETENVLSQLAGIKFTGVSPAVSGIPYKENMDAVKEKFTNYWKHRNIGRPLMCVIARKPEMEAFSDGTPVEGGYLDQICQGKYYNMPEELKWKDMEDKYQNPEQIVDRYRYFCETHDFLGESFPNLNVDFGPGSLAAYLGSDIGFKEDTVWFKPCLDSWDGVSRFKFDPENEWYKKHIKLVTRCRELAGDDFYVDMPDLMENIDVLASLRGAQEILFDMLDEPETIGERIGEITNLYYDYYNRFYDVIKDEKGGNAYTVFQIWGPGRTVKLQCDFSAMMSPDDFRQYIQPSLKAQADQADYVLYHLDGPAAIKHLDALMEIEGIDALQWTSGDAGPDGTLPDWDVIYDKAIAAGKSIWVKVYSGNFEDWIKNVDRLVQKYGSHSLFLLFPEMSRRQADTLLQYAEEHWKDVPGTFYVR</sequence>
<dbReference type="GO" id="GO:0005829">
    <property type="term" value="C:cytosol"/>
    <property type="evidence" value="ECO:0007669"/>
    <property type="project" value="TreeGrafter"/>
</dbReference>
<evidence type="ECO:0000256" key="1">
    <source>
        <dbReference type="ARBA" id="ARBA00010398"/>
    </source>
</evidence>
<dbReference type="Gene3D" id="3.40.50.280">
    <property type="entry name" value="Cobalamin-binding domain"/>
    <property type="match status" value="1"/>
</dbReference>
<dbReference type="InterPro" id="IPR036594">
    <property type="entry name" value="Meth_synthase_dom"/>
</dbReference>
<dbReference type="Pfam" id="PF00809">
    <property type="entry name" value="Pterin_bind"/>
    <property type="match status" value="1"/>
</dbReference>
<dbReference type="SUPFAM" id="SSF51726">
    <property type="entry name" value="UROD/MetE-like"/>
    <property type="match status" value="1"/>
</dbReference>
<dbReference type="PANTHER" id="PTHR45833:SF1">
    <property type="entry name" value="METHIONINE SYNTHASE"/>
    <property type="match status" value="1"/>
</dbReference>
<feature type="domain" description="B12-binding N-terminal" evidence="10">
    <location>
        <begin position="269"/>
        <end position="363"/>
    </location>
</feature>
<accession>A0A4U8QBX3</accession>
<evidence type="ECO:0000256" key="5">
    <source>
        <dbReference type="ARBA" id="ARBA00022679"/>
    </source>
</evidence>
<keyword evidence="4" id="KW-0846">Cobalamin</keyword>
<dbReference type="InterPro" id="IPR000489">
    <property type="entry name" value="Pterin-binding_dom"/>
</dbReference>
<dbReference type="RefSeq" id="WP_330572521.1">
    <property type="nucleotide sequence ID" value="NZ_QGQD01000012.1"/>
</dbReference>
<dbReference type="STRING" id="180332.GCA_000797495_00836"/>
<evidence type="ECO:0000256" key="4">
    <source>
        <dbReference type="ARBA" id="ARBA00022628"/>
    </source>
</evidence>
<dbReference type="InterPro" id="IPR006158">
    <property type="entry name" value="Cobalamin-bd"/>
</dbReference>
<dbReference type="Proteomes" id="UP000306509">
    <property type="component" value="Unassembled WGS sequence"/>
</dbReference>
<dbReference type="GO" id="GO:0050667">
    <property type="term" value="P:homocysteine metabolic process"/>
    <property type="evidence" value="ECO:0007669"/>
    <property type="project" value="TreeGrafter"/>
</dbReference>
<name>A0A4U8QBX3_9FIRM</name>
<evidence type="ECO:0000256" key="2">
    <source>
        <dbReference type="ARBA" id="ARBA00010854"/>
    </source>
</evidence>
<evidence type="ECO:0000259" key="9">
    <source>
        <dbReference type="PROSITE" id="PS51332"/>
    </source>
</evidence>
<dbReference type="GO" id="GO:0046653">
    <property type="term" value="P:tetrahydrofolate metabolic process"/>
    <property type="evidence" value="ECO:0007669"/>
    <property type="project" value="TreeGrafter"/>
</dbReference>
<dbReference type="SMART" id="SM01018">
    <property type="entry name" value="B12-binding_2"/>
    <property type="match status" value="1"/>
</dbReference>
<dbReference type="GO" id="GO:0046872">
    <property type="term" value="F:metal ion binding"/>
    <property type="evidence" value="ECO:0007669"/>
    <property type="project" value="UniProtKB-KW"/>
</dbReference>
<dbReference type="AlphaFoldDB" id="A0A4U8QBX3"/>
<dbReference type="Gene3D" id="3.20.20.210">
    <property type="match status" value="1"/>
</dbReference>
<evidence type="ECO:0000259" key="10">
    <source>
        <dbReference type="PROSITE" id="PS51337"/>
    </source>
</evidence>
<dbReference type="FunFam" id="3.40.50.280:FF:000003">
    <property type="entry name" value="Dimethylamine methyltransferase corrinoid protein"/>
    <property type="match status" value="1"/>
</dbReference>
<dbReference type="InterPro" id="IPR050554">
    <property type="entry name" value="Met_Synthase/Corrinoid"/>
</dbReference>
<dbReference type="InterPro" id="IPR003759">
    <property type="entry name" value="Cbl-bd_cap"/>
</dbReference>
<dbReference type="PROSITE" id="PS51332">
    <property type="entry name" value="B12_BINDING"/>
    <property type="match status" value="1"/>
</dbReference>
<evidence type="ECO:0000313" key="11">
    <source>
        <dbReference type="EMBL" id="TLD02590.1"/>
    </source>
</evidence>
<keyword evidence="7" id="KW-0170">Cobalt</keyword>
<dbReference type="EMBL" id="QGQD01000012">
    <property type="protein sequence ID" value="TLD02590.1"/>
    <property type="molecule type" value="Genomic_DNA"/>
</dbReference>
<keyword evidence="5 11" id="KW-0808">Transferase</keyword>
<dbReference type="Pfam" id="PF02310">
    <property type="entry name" value="B12-binding"/>
    <property type="match status" value="1"/>
</dbReference>
<dbReference type="NCBIfam" id="NF005719">
    <property type="entry name" value="PRK07535.1"/>
    <property type="match status" value="1"/>
</dbReference>
<feature type="domain" description="B12-binding" evidence="9">
    <location>
        <begin position="363"/>
        <end position="495"/>
    </location>
</feature>
<dbReference type="InterPro" id="IPR011005">
    <property type="entry name" value="Dihydropteroate_synth-like_sf"/>
</dbReference>
<organism evidence="11 12">
    <name type="scientific">Robinsoniella peoriensis</name>
    <dbReference type="NCBI Taxonomy" id="180332"/>
    <lineage>
        <taxon>Bacteria</taxon>
        <taxon>Bacillati</taxon>
        <taxon>Bacillota</taxon>
        <taxon>Clostridia</taxon>
        <taxon>Lachnospirales</taxon>
        <taxon>Lachnospiraceae</taxon>
        <taxon>Robinsoniella</taxon>
    </lineage>
</organism>
<dbReference type="GO" id="GO:0031419">
    <property type="term" value="F:cobalamin binding"/>
    <property type="evidence" value="ECO:0007669"/>
    <property type="project" value="UniProtKB-KW"/>
</dbReference>
<dbReference type="EC" id="2.1.1.13" evidence="11"/>
<evidence type="ECO:0000259" key="8">
    <source>
        <dbReference type="PROSITE" id="PS50972"/>
    </source>
</evidence>
<evidence type="ECO:0000256" key="3">
    <source>
        <dbReference type="ARBA" id="ARBA00022603"/>
    </source>
</evidence>
<dbReference type="SUPFAM" id="SSF51717">
    <property type="entry name" value="Dihydropteroate synthetase-like"/>
    <property type="match status" value="1"/>
</dbReference>
<evidence type="ECO:0000313" key="12">
    <source>
        <dbReference type="Proteomes" id="UP000306509"/>
    </source>
</evidence>
<comment type="caution">
    <text evidence="11">The sequence shown here is derived from an EMBL/GenBank/DDBJ whole genome shotgun (WGS) entry which is preliminary data.</text>
</comment>
<keyword evidence="12" id="KW-1185">Reference proteome</keyword>
<dbReference type="InterPro" id="IPR036724">
    <property type="entry name" value="Cobalamin-bd_sf"/>
</dbReference>
<keyword evidence="6" id="KW-0479">Metal-binding</keyword>
<dbReference type="Gene3D" id="1.10.1240.10">
    <property type="entry name" value="Methionine synthase domain"/>
    <property type="match status" value="1"/>
</dbReference>
<gene>
    <name evidence="11" type="primary">metH_1</name>
    <name evidence="11" type="ORF">DSM106044_00569</name>
</gene>
<reference evidence="11 12" key="1">
    <citation type="journal article" date="2019" name="Anaerobe">
        <title>Detection of Robinsoniella peoriensis in multiple bone samples of a trauma patient.</title>
        <authorList>
            <person name="Schrottner P."/>
            <person name="Hartwich K."/>
            <person name="Bunk B."/>
            <person name="Schober I."/>
            <person name="Helbig S."/>
            <person name="Rudolph W.W."/>
            <person name="Gunzer F."/>
        </authorList>
    </citation>
    <scope>NUCLEOTIDE SEQUENCE [LARGE SCALE GENOMIC DNA]</scope>
    <source>
        <strain evidence="11 12">DSM 106044</strain>
    </source>
</reference>
<proteinExistence type="inferred from homology"/>
<dbReference type="GO" id="GO:0008705">
    <property type="term" value="F:methionine synthase activity"/>
    <property type="evidence" value="ECO:0007669"/>
    <property type="project" value="UniProtKB-EC"/>
</dbReference>